<organism evidence="2 3">
    <name type="scientific">Tahibacter harae</name>
    <dbReference type="NCBI Taxonomy" id="2963937"/>
    <lineage>
        <taxon>Bacteria</taxon>
        <taxon>Pseudomonadati</taxon>
        <taxon>Pseudomonadota</taxon>
        <taxon>Gammaproteobacteria</taxon>
        <taxon>Lysobacterales</taxon>
        <taxon>Rhodanobacteraceae</taxon>
        <taxon>Tahibacter</taxon>
    </lineage>
</organism>
<dbReference type="InterPro" id="IPR027450">
    <property type="entry name" value="AlkB-like"/>
</dbReference>
<name>A0ABT1QV23_9GAMM</name>
<proteinExistence type="predicted"/>
<keyword evidence="3" id="KW-1185">Reference proteome</keyword>
<dbReference type="PANTHER" id="PTHR31212">
    <property type="entry name" value="ALPHA-KETOGLUTARATE-DEPENDENT DIOXYGENASE ALKB HOMOLOG 3"/>
    <property type="match status" value="1"/>
</dbReference>
<dbReference type="InterPro" id="IPR005123">
    <property type="entry name" value="Oxoglu/Fe-dep_dioxygenase_dom"/>
</dbReference>
<evidence type="ECO:0000313" key="3">
    <source>
        <dbReference type="Proteomes" id="UP001165498"/>
    </source>
</evidence>
<protein>
    <submittedName>
        <fullName evidence="2">Alpha-ketoglutarate-dependent dioxygenase AlkB</fullName>
    </submittedName>
</protein>
<comment type="caution">
    <text evidence="2">The sequence shown here is derived from an EMBL/GenBank/DDBJ whole genome shotgun (WGS) entry which is preliminary data.</text>
</comment>
<dbReference type="PANTHER" id="PTHR31212:SF4">
    <property type="entry name" value="ALPHA-KETOGLUTARATE-DEPENDENT DIOXYGENASE ALKB HOMOLOG 3"/>
    <property type="match status" value="1"/>
</dbReference>
<dbReference type="PROSITE" id="PS51471">
    <property type="entry name" value="FE2OG_OXY"/>
    <property type="match status" value="1"/>
</dbReference>
<keyword evidence="2" id="KW-0560">Oxidoreductase</keyword>
<dbReference type="Pfam" id="PF13532">
    <property type="entry name" value="2OG-FeII_Oxy_2"/>
    <property type="match status" value="1"/>
</dbReference>
<feature type="domain" description="Fe2OG dioxygenase" evidence="1">
    <location>
        <begin position="104"/>
        <end position="202"/>
    </location>
</feature>
<keyword evidence="2" id="KW-0223">Dioxygenase</keyword>
<evidence type="ECO:0000313" key="2">
    <source>
        <dbReference type="EMBL" id="MCQ4166125.1"/>
    </source>
</evidence>
<dbReference type="EMBL" id="JANFQO010000014">
    <property type="protein sequence ID" value="MCQ4166125.1"/>
    <property type="molecule type" value="Genomic_DNA"/>
</dbReference>
<accession>A0ABT1QV23</accession>
<dbReference type="InterPro" id="IPR037151">
    <property type="entry name" value="AlkB-like_sf"/>
</dbReference>
<dbReference type="SUPFAM" id="SSF51197">
    <property type="entry name" value="Clavaminate synthase-like"/>
    <property type="match status" value="1"/>
</dbReference>
<gene>
    <name evidence="2" type="ORF">NM961_15495</name>
</gene>
<dbReference type="Proteomes" id="UP001165498">
    <property type="component" value="Unassembled WGS sequence"/>
</dbReference>
<dbReference type="InterPro" id="IPR032854">
    <property type="entry name" value="ALKBH3"/>
</dbReference>
<reference evidence="2" key="1">
    <citation type="submission" date="2022-07" db="EMBL/GenBank/DDBJ databases">
        <title>Tahibacter sp., a new gammaproteobacterium isolated from the silt sample collected at pig farm.</title>
        <authorList>
            <person name="Chen H."/>
        </authorList>
    </citation>
    <scope>NUCLEOTIDE SEQUENCE</scope>
    <source>
        <strain evidence="2">P2K</strain>
    </source>
</reference>
<dbReference type="Gene3D" id="2.60.120.590">
    <property type="entry name" value="Alpha-ketoglutarate-dependent dioxygenase AlkB-like"/>
    <property type="match status" value="1"/>
</dbReference>
<evidence type="ECO:0000259" key="1">
    <source>
        <dbReference type="PROSITE" id="PS51471"/>
    </source>
</evidence>
<sequence length="205" mass="23254">MNGLPQWREPRWQNLAVPAGAELRLGLDVLAEPDALLQALRAEIPWEQHRLRLYGREVASPRLSCWIGDTDAVYTYSRTRFVPQPWTPLLAALRDGLAALTAQRFNSVLCNLYRDGNDSMGLHSDDEPELGLQPLIASLSLGATRRFRLRHKRDPARRLELELPSGSLLVMSGTTQQEYRHELPKALRVKQARVNLTFRQVVARG</sequence>
<dbReference type="GO" id="GO:0051213">
    <property type="term" value="F:dioxygenase activity"/>
    <property type="evidence" value="ECO:0007669"/>
    <property type="project" value="UniProtKB-KW"/>
</dbReference>